<feature type="region of interest" description="Disordered" evidence="1">
    <location>
        <begin position="20"/>
        <end position="43"/>
    </location>
</feature>
<dbReference type="Proteomes" id="UP001152622">
    <property type="component" value="Chromosome 5"/>
</dbReference>
<reference evidence="2" key="1">
    <citation type="journal article" date="2023" name="Science">
        <title>Genome structures resolve the early diversification of teleost fishes.</title>
        <authorList>
            <person name="Parey E."/>
            <person name="Louis A."/>
            <person name="Montfort J."/>
            <person name="Bouchez O."/>
            <person name="Roques C."/>
            <person name="Iampietro C."/>
            <person name="Lluch J."/>
            <person name="Castinel A."/>
            <person name="Donnadieu C."/>
            <person name="Desvignes T."/>
            <person name="Floi Bucao C."/>
            <person name="Jouanno E."/>
            <person name="Wen M."/>
            <person name="Mejri S."/>
            <person name="Dirks R."/>
            <person name="Jansen H."/>
            <person name="Henkel C."/>
            <person name="Chen W.J."/>
            <person name="Zahm M."/>
            <person name="Cabau C."/>
            <person name="Klopp C."/>
            <person name="Thompson A.W."/>
            <person name="Robinson-Rechavi M."/>
            <person name="Braasch I."/>
            <person name="Lecointre G."/>
            <person name="Bobe J."/>
            <person name="Postlethwait J.H."/>
            <person name="Berthelot C."/>
            <person name="Roest Crollius H."/>
            <person name="Guiguen Y."/>
        </authorList>
    </citation>
    <scope>NUCLEOTIDE SEQUENCE</scope>
    <source>
        <strain evidence="2">WJC10195</strain>
    </source>
</reference>
<comment type="caution">
    <text evidence="2">The sequence shown here is derived from an EMBL/GenBank/DDBJ whole genome shotgun (WGS) entry which is preliminary data.</text>
</comment>
<sequence length="106" mass="11097">MAALGRCLQLVTLPSVRIPTCGSHNTGRPPSTASYPAEKTPRSVLTDYPRKAALSVHAFHGGGSSVCSIHQVSCSSVSHDVMPHVRHHFGVSLRGPAIRVSSASGN</sequence>
<protein>
    <submittedName>
        <fullName evidence="2">Uncharacterized protein</fullName>
    </submittedName>
</protein>
<evidence type="ECO:0000256" key="1">
    <source>
        <dbReference type="SAM" id="MobiDB-lite"/>
    </source>
</evidence>
<proteinExistence type="predicted"/>
<accession>A0A9Q1FLA1</accession>
<organism evidence="2 3">
    <name type="scientific">Synaphobranchus kaupii</name>
    <name type="common">Kaup's arrowtooth eel</name>
    <dbReference type="NCBI Taxonomy" id="118154"/>
    <lineage>
        <taxon>Eukaryota</taxon>
        <taxon>Metazoa</taxon>
        <taxon>Chordata</taxon>
        <taxon>Craniata</taxon>
        <taxon>Vertebrata</taxon>
        <taxon>Euteleostomi</taxon>
        <taxon>Actinopterygii</taxon>
        <taxon>Neopterygii</taxon>
        <taxon>Teleostei</taxon>
        <taxon>Anguilliformes</taxon>
        <taxon>Synaphobranchidae</taxon>
        <taxon>Synaphobranchus</taxon>
    </lineage>
</organism>
<evidence type="ECO:0000313" key="2">
    <source>
        <dbReference type="EMBL" id="KAJ8360868.1"/>
    </source>
</evidence>
<dbReference type="AlphaFoldDB" id="A0A9Q1FLA1"/>
<feature type="compositionally biased region" description="Polar residues" evidence="1">
    <location>
        <begin position="22"/>
        <end position="34"/>
    </location>
</feature>
<gene>
    <name evidence="2" type="ORF">SKAU_G00173930</name>
</gene>
<dbReference type="EMBL" id="JAINUF010000005">
    <property type="protein sequence ID" value="KAJ8360868.1"/>
    <property type="molecule type" value="Genomic_DNA"/>
</dbReference>
<keyword evidence="3" id="KW-1185">Reference proteome</keyword>
<evidence type="ECO:0000313" key="3">
    <source>
        <dbReference type="Proteomes" id="UP001152622"/>
    </source>
</evidence>
<name>A0A9Q1FLA1_SYNKA</name>